<dbReference type="InterPro" id="IPR037523">
    <property type="entry name" value="VOC_core"/>
</dbReference>
<dbReference type="RefSeq" id="WP_236291385.1">
    <property type="nucleotide sequence ID" value="NZ_CAKMMW010000021.1"/>
</dbReference>
<proteinExistence type="predicted"/>
<dbReference type="PANTHER" id="PTHR36503:SF3">
    <property type="entry name" value="BLR0126 PROTEIN"/>
    <property type="match status" value="1"/>
</dbReference>
<dbReference type="InterPro" id="IPR004360">
    <property type="entry name" value="Glyas_Fos-R_dOase_dom"/>
</dbReference>
<accession>A0ABM9CTI4</accession>
<evidence type="ECO:0000259" key="1">
    <source>
        <dbReference type="PROSITE" id="PS51819"/>
    </source>
</evidence>
<sequence>MTTCGWANKITEITLFVEDLHRSKAFYQETFKLAIIFEDENCVVFDYGNTSINLLHKSNARELIEPAQVGGNGDGARFQFTIQVPDVDQVCDELKVCGVKLLNGPITRPWGRRTACFADPDGHVWEIAQVL</sequence>
<evidence type="ECO:0000313" key="3">
    <source>
        <dbReference type="Proteomes" id="UP000838821"/>
    </source>
</evidence>
<organism evidence="2 3">
    <name type="scientific">Paenibacillus allorhizoplanae</name>
    <dbReference type="NCBI Taxonomy" id="2905648"/>
    <lineage>
        <taxon>Bacteria</taxon>
        <taxon>Bacillati</taxon>
        <taxon>Bacillota</taxon>
        <taxon>Bacilli</taxon>
        <taxon>Bacillales</taxon>
        <taxon>Paenibacillaceae</taxon>
        <taxon>Paenibacillus</taxon>
    </lineage>
</organism>
<keyword evidence="3" id="KW-1185">Reference proteome</keyword>
<dbReference type="Gene3D" id="3.10.180.10">
    <property type="entry name" value="2,3-Dihydroxybiphenyl 1,2-Dioxygenase, domain 1"/>
    <property type="match status" value="1"/>
</dbReference>
<evidence type="ECO:0000313" key="2">
    <source>
        <dbReference type="EMBL" id="CAH1222061.1"/>
    </source>
</evidence>
<comment type="caution">
    <text evidence="2">The sequence shown here is derived from an EMBL/GenBank/DDBJ whole genome shotgun (WGS) entry which is preliminary data.</text>
</comment>
<dbReference type="Proteomes" id="UP000838821">
    <property type="component" value="Unassembled WGS sequence"/>
</dbReference>
<gene>
    <name evidence="2" type="ORF">PAECIP111891_05283</name>
</gene>
<dbReference type="PANTHER" id="PTHR36503">
    <property type="entry name" value="BLR2520 PROTEIN"/>
    <property type="match status" value="1"/>
</dbReference>
<dbReference type="EMBL" id="CAKMMW010000021">
    <property type="protein sequence ID" value="CAH1222061.1"/>
    <property type="molecule type" value="Genomic_DNA"/>
</dbReference>
<name>A0ABM9CTI4_9BACL</name>
<dbReference type="InterPro" id="IPR029068">
    <property type="entry name" value="Glyas_Bleomycin-R_OHBP_Dase"/>
</dbReference>
<feature type="domain" description="VOC" evidence="1">
    <location>
        <begin position="9"/>
        <end position="130"/>
    </location>
</feature>
<dbReference type="SUPFAM" id="SSF54593">
    <property type="entry name" value="Glyoxalase/Bleomycin resistance protein/Dihydroxybiphenyl dioxygenase"/>
    <property type="match status" value="1"/>
</dbReference>
<dbReference type="Pfam" id="PF00903">
    <property type="entry name" value="Glyoxalase"/>
    <property type="match status" value="1"/>
</dbReference>
<protein>
    <recommendedName>
        <fullName evidence="1">VOC domain-containing protein</fullName>
    </recommendedName>
</protein>
<dbReference type="PROSITE" id="PS51819">
    <property type="entry name" value="VOC"/>
    <property type="match status" value="1"/>
</dbReference>
<reference evidence="2" key="1">
    <citation type="submission" date="2022-01" db="EMBL/GenBank/DDBJ databases">
        <authorList>
            <person name="Criscuolo A."/>
        </authorList>
    </citation>
    <scope>NUCLEOTIDE SEQUENCE</scope>
    <source>
        <strain evidence="2">CIP111891</strain>
    </source>
</reference>